<feature type="transmembrane region" description="Helical" evidence="7">
    <location>
        <begin position="399"/>
        <end position="415"/>
    </location>
</feature>
<feature type="transmembrane region" description="Helical" evidence="7">
    <location>
        <begin position="511"/>
        <end position="537"/>
    </location>
</feature>
<keyword evidence="3 7" id="KW-0812">Transmembrane</keyword>
<gene>
    <name evidence="8" type="ORF">P153DRAFT_431854</name>
</gene>
<dbReference type="Pfam" id="PF05602">
    <property type="entry name" value="CLPTM1"/>
    <property type="match status" value="1"/>
</dbReference>
<sequence>MAEAPARQEGEASGGFLKSAASSIGMFLLIQGGMKYFMPSSAPAPASGVAQPQQGTVAPKGVAVNIPAWENRPHQLDADAQYRSIPFNVAPMWHPGIPLDIALYISTSVAMPPLKSMPKDSLLIDETNFVYGDYKQSREIQTEFAVPKDVQHNATLLAHFYVAKHGSVLDPTSPRYDPANAYHFIRPLTQYLPKKKISKTRNLLSDMPERKEKETDEEKNAPKVVASYYHPNFTISFIPDAGVLNYPNMHPGPRQHVTLEATGQRDATGQNGWYYPVVFTNTFWQLKKSMVEINDTVTTLPLNVNLNNLANWKFNLYAAVDENLRSQAAAAAAGQASPTGGDGSEMEMFKEILIDSNSYLLAITAVVSLFHMVFEMLAFKNDVQHWRKKKDNIGTSVRTILANVVMQFIIFLYLMDNNENTSWMILFGQGMGIAIEAWKITKAADVRIRETAPGSLIPYKIVLEDKHVLSETEKKTEEYDQIAFKYLYMVAVPLLLAYATYSLYYDTHKSWYSFIIATLVGSVYAYGFLMMVPSLYINYRLQSVAHMPGRAMTYKFLNTFIDDLFAFTIKMPTLHRLATLRDDVIFFVYLFQTWKYKVDPTRINEFGQGGDDEETEEKDANRPLAAAPAADKSLKVPDMEKVKAVEAAKASGSEKKGEGRKRK</sequence>
<feature type="region of interest" description="Disordered" evidence="6">
    <location>
        <begin position="607"/>
        <end position="638"/>
    </location>
</feature>
<evidence type="ECO:0000256" key="7">
    <source>
        <dbReference type="SAM" id="Phobius"/>
    </source>
</evidence>
<evidence type="ECO:0000256" key="3">
    <source>
        <dbReference type="ARBA" id="ARBA00022692"/>
    </source>
</evidence>
<dbReference type="GO" id="GO:0016020">
    <property type="term" value="C:membrane"/>
    <property type="evidence" value="ECO:0007669"/>
    <property type="project" value="UniProtKB-SubCell"/>
</dbReference>
<feature type="transmembrane region" description="Helical" evidence="7">
    <location>
        <begin position="359"/>
        <end position="379"/>
    </location>
</feature>
<dbReference type="OrthoDB" id="378564at2759"/>
<dbReference type="EMBL" id="ML977507">
    <property type="protein sequence ID" value="KAF2129044.1"/>
    <property type="molecule type" value="Genomic_DNA"/>
</dbReference>
<keyword evidence="5 7" id="KW-0472">Membrane</keyword>
<dbReference type="GO" id="GO:0012505">
    <property type="term" value="C:endomembrane system"/>
    <property type="evidence" value="ECO:0007669"/>
    <property type="project" value="TreeGrafter"/>
</dbReference>
<accession>A0A6A6ADK8</accession>
<keyword evidence="4 7" id="KW-1133">Transmembrane helix</keyword>
<name>A0A6A6ADK8_9PLEO</name>
<dbReference type="PANTHER" id="PTHR21347:SF0">
    <property type="entry name" value="LIPID SCRAMBLASE CLPTM1L"/>
    <property type="match status" value="1"/>
</dbReference>
<dbReference type="RefSeq" id="XP_033523433.1">
    <property type="nucleotide sequence ID" value="XM_033672931.1"/>
</dbReference>
<proteinExistence type="inferred from homology"/>
<evidence type="ECO:0000256" key="2">
    <source>
        <dbReference type="ARBA" id="ARBA00009310"/>
    </source>
</evidence>
<dbReference type="GeneID" id="54413363"/>
<evidence type="ECO:0000256" key="1">
    <source>
        <dbReference type="ARBA" id="ARBA00004141"/>
    </source>
</evidence>
<comment type="subcellular location">
    <subcellularLocation>
        <location evidence="1">Membrane</location>
        <topology evidence="1">Multi-pass membrane protein</topology>
    </subcellularLocation>
</comment>
<keyword evidence="9" id="KW-1185">Reference proteome</keyword>
<protein>
    <submittedName>
        <fullName evidence="8">Cleft lip and palate associated transmembrane protein 1</fullName>
    </submittedName>
</protein>
<organism evidence="8 9">
    <name type="scientific">Dothidotthia symphoricarpi CBS 119687</name>
    <dbReference type="NCBI Taxonomy" id="1392245"/>
    <lineage>
        <taxon>Eukaryota</taxon>
        <taxon>Fungi</taxon>
        <taxon>Dikarya</taxon>
        <taxon>Ascomycota</taxon>
        <taxon>Pezizomycotina</taxon>
        <taxon>Dothideomycetes</taxon>
        <taxon>Pleosporomycetidae</taxon>
        <taxon>Pleosporales</taxon>
        <taxon>Dothidotthiaceae</taxon>
        <taxon>Dothidotthia</taxon>
    </lineage>
</organism>
<evidence type="ECO:0000256" key="6">
    <source>
        <dbReference type="SAM" id="MobiDB-lite"/>
    </source>
</evidence>
<evidence type="ECO:0000313" key="8">
    <source>
        <dbReference type="EMBL" id="KAF2129044.1"/>
    </source>
</evidence>
<evidence type="ECO:0000256" key="4">
    <source>
        <dbReference type="ARBA" id="ARBA00022989"/>
    </source>
</evidence>
<evidence type="ECO:0000256" key="5">
    <source>
        <dbReference type="ARBA" id="ARBA00023136"/>
    </source>
</evidence>
<dbReference type="AlphaFoldDB" id="A0A6A6ADK8"/>
<evidence type="ECO:0000313" key="9">
    <source>
        <dbReference type="Proteomes" id="UP000799771"/>
    </source>
</evidence>
<dbReference type="PANTHER" id="PTHR21347">
    <property type="entry name" value="CLEFT LIP AND PALATE ASSOCIATED TRANSMEMBRANE PROTEIN-RELATED"/>
    <property type="match status" value="1"/>
</dbReference>
<dbReference type="Proteomes" id="UP000799771">
    <property type="component" value="Unassembled WGS sequence"/>
</dbReference>
<dbReference type="InterPro" id="IPR008429">
    <property type="entry name" value="CLPTM1"/>
</dbReference>
<reference evidence="8" key="1">
    <citation type="journal article" date="2020" name="Stud. Mycol.">
        <title>101 Dothideomycetes genomes: a test case for predicting lifestyles and emergence of pathogens.</title>
        <authorList>
            <person name="Haridas S."/>
            <person name="Albert R."/>
            <person name="Binder M."/>
            <person name="Bloem J."/>
            <person name="Labutti K."/>
            <person name="Salamov A."/>
            <person name="Andreopoulos B."/>
            <person name="Baker S."/>
            <person name="Barry K."/>
            <person name="Bills G."/>
            <person name="Bluhm B."/>
            <person name="Cannon C."/>
            <person name="Castanera R."/>
            <person name="Culley D."/>
            <person name="Daum C."/>
            <person name="Ezra D."/>
            <person name="Gonzalez J."/>
            <person name="Henrissat B."/>
            <person name="Kuo A."/>
            <person name="Liang C."/>
            <person name="Lipzen A."/>
            <person name="Lutzoni F."/>
            <person name="Magnuson J."/>
            <person name="Mondo S."/>
            <person name="Nolan M."/>
            <person name="Ohm R."/>
            <person name="Pangilinan J."/>
            <person name="Park H.-J."/>
            <person name="Ramirez L."/>
            <person name="Alfaro M."/>
            <person name="Sun H."/>
            <person name="Tritt A."/>
            <person name="Yoshinaga Y."/>
            <person name="Zwiers L.-H."/>
            <person name="Turgeon B."/>
            <person name="Goodwin S."/>
            <person name="Spatafora J."/>
            <person name="Crous P."/>
            <person name="Grigoriev I."/>
        </authorList>
    </citation>
    <scope>NUCLEOTIDE SEQUENCE</scope>
    <source>
        <strain evidence="8">CBS 119687</strain>
    </source>
</reference>
<comment type="similarity">
    <text evidence="2">Belongs to the CLPTM1 family.</text>
</comment>
<feature type="transmembrane region" description="Helical" evidence="7">
    <location>
        <begin position="486"/>
        <end position="505"/>
    </location>
</feature>